<dbReference type="SUPFAM" id="SSF56796">
    <property type="entry name" value="Dehydroquinate synthase-like"/>
    <property type="match status" value="1"/>
</dbReference>
<comment type="cofactor">
    <cofactor evidence="2">
        <name>Co(2+)</name>
        <dbReference type="ChEBI" id="CHEBI:48828"/>
    </cofactor>
</comment>
<evidence type="ECO:0000256" key="3">
    <source>
        <dbReference type="ARBA" id="ARBA00001947"/>
    </source>
</evidence>
<dbReference type="GO" id="GO:0046872">
    <property type="term" value="F:metal ion binding"/>
    <property type="evidence" value="ECO:0007669"/>
    <property type="project" value="UniProtKB-KW"/>
</dbReference>
<accession>A0A0F9LNS1</accession>
<comment type="caution">
    <text evidence="12">The sequence shown here is derived from an EMBL/GenBank/DDBJ whole genome shotgun (WGS) entry which is preliminary data.</text>
</comment>
<evidence type="ECO:0000259" key="11">
    <source>
        <dbReference type="Pfam" id="PF24621"/>
    </source>
</evidence>
<evidence type="ECO:0000256" key="6">
    <source>
        <dbReference type="ARBA" id="ARBA00022833"/>
    </source>
</evidence>
<dbReference type="GO" id="GO:0003856">
    <property type="term" value="F:3-dehydroquinate synthase activity"/>
    <property type="evidence" value="ECO:0007669"/>
    <property type="project" value="InterPro"/>
</dbReference>
<evidence type="ECO:0000256" key="7">
    <source>
        <dbReference type="ARBA" id="ARBA00023027"/>
    </source>
</evidence>
<dbReference type="InterPro" id="IPR030960">
    <property type="entry name" value="DHQS/DOIS_N"/>
</dbReference>
<keyword evidence="4" id="KW-0479">Metal-binding</keyword>
<dbReference type="PIRSF" id="PIRSF001455">
    <property type="entry name" value="DHQ_synth"/>
    <property type="match status" value="1"/>
</dbReference>
<dbReference type="AlphaFoldDB" id="A0A0F9LNS1"/>
<dbReference type="GO" id="GO:0000166">
    <property type="term" value="F:nucleotide binding"/>
    <property type="evidence" value="ECO:0007669"/>
    <property type="project" value="UniProtKB-KW"/>
</dbReference>
<keyword evidence="7" id="KW-0520">NAD</keyword>
<dbReference type="InterPro" id="IPR056179">
    <property type="entry name" value="DHQS_C"/>
</dbReference>
<dbReference type="NCBIfam" id="TIGR01357">
    <property type="entry name" value="aroB"/>
    <property type="match status" value="1"/>
</dbReference>
<organism evidence="12">
    <name type="scientific">marine sediment metagenome</name>
    <dbReference type="NCBI Taxonomy" id="412755"/>
    <lineage>
        <taxon>unclassified sequences</taxon>
        <taxon>metagenomes</taxon>
        <taxon>ecological metagenomes</taxon>
    </lineage>
</organism>
<proteinExistence type="predicted"/>
<dbReference type="InterPro" id="IPR030963">
    <property type="entry name" value="DHQ_synth_fam"/>
</dbReference>
<dbReference type="Pfam" id="PF01761">
    <property type="entry name" value="DHQ_synthase"/>
    <property type="match status" value="1"/>
</dbReference>
<evidence type="ECO:0000256" key="5">
    <source>
        <dbReference type="ARBA" id="ARBA00022741"/>
    </source>
</evidence>
<evidence type="ECO:0000256" key="4">
    <source>
        <dbReference type="ARBA" id="ARBA00022723"/>
    </source>
</evidence>
<name>A0A0F9LNS1_9ZZZZ</name>
<evidence type="ECO:0000259" key="10">
    <source>
        <dbReference type="Pfam" id="PF01761"/>
    </source>
</evidence>
<sequence>MESVITDTYAVHFNQRAYDAINDHLAHTAYSKVFVLVDENTKRDCLEDFTKATLNNTDFEVLEVESGEKNKTIATCIQLWEALSEKDADRKSLLINLGGGVVTDMGGFVASTFKRGIAFINVPTSLLAMVDASIGGKTGVDLGALKNQIGVINQPIMVLIVSDFLKSLGERQLQSGYAEMLKHGLITDAGYWNVLKSHFDTKNIDHLIYTSVTIKNKVVLQDPTEQHLRKILNFGHTLGHAVESYFLEHIAYETLLHGEAIAIGMILEGYLSKSLTGLSDAELTDIKDTFLKRYPKIDFKENDIDAILALLKFDKKNTHGNINFVLLKDIGTPVIDVKIPHELFADAFAYYAQV</sequence>
<reference evidence="12" key="1">
    <citation type="journal article" date="2015" name="Nature">
        <title>Complex archaea that bridge the gap between prokaryotes and eukaryotes.</title>
        <authorList>
            <person name="Spang A."/>
            <person name="Saw J.H."/>
            <person name="Jorgensen S.L."/>
            <person name="Zaremba-Niedzwiedzka K."/>
            <person name="Martijn J."/>
            <person name="Lind A.E."/>
            <person name="van Eijk R."/>
            <person name="Schleper C."/>
            <person name="Guy L."/>
            <person name="Ettema T.J."/>
        </authorList>
    </citation>
    <scope>NUCLEOTIDE SEQUENCE</scope>
</reference>
<dbReference type="GO" id="GO:0005737">
    <property type="term" value="C:cytoplasm"/>
    <property type="evidence" value="ECO:0007669"/>
    <property type="project" value="InterPro"/>
</dbReference>
<dbReference type="FunFam" id="3.40.50.1970:FF:000007">
    <property type="entry name" value="Pentafunctional AROM polypeptide"/>
    <property type="match status" value="1"/>
</dbReference>
<dbReference type="Pfam" id="PF24621">
    <property type="entry name" value="DHQS_C"/>
    <property type="match status" value="1"/>
</dbReference>
<dbReference type="CDD" id="cd08195">
    <property type="entry name" value="DHQS"/>
    <property type="match status" value="1"/>
</dbReference>
<protein>
    <submittedName>
        <fullName evidence="12">Uncharacterized protein</fullName>
    </submittedName>
</protein>
<evidence type="ECO:0000313" key="12">
    <source>
        <dbReference type="EMBL" id="KKM96729.1"/>
    </source>
</evidence>
<dbReference type="PANTHER" id="PTHR43622">
    <property type="entry name" value="3-DEHYDROQUINATE SYNTHASE"/>
    <property type="match status" value="1"/>
</dbReference>
<keyword evidence="6" id="KW-0862">Zinc</keyword>
<dbReference type="InterPro" id="IPR050071">
    <property type="entry name" value="Dehydroquinate_synthase"/>
</dbReference>
<comment type="cofactor">
    <cofactor evidence="3">
        <name>Zn(2+)</name>
        <dbReference type="ChEBI" id="CHEBI:29105"/>
    </cofactor>
</comment>
<keyword evidence="9" id="KW-0170">Cobalt</keyword>
<dbReference type="EMBL" id="LAZR01005841">
    <property type="protein sequence ID" value="KKM96729.1"/>
    <property type="molecule type" value="Genomic_DNA"/>
</dbReference>
<evidence type="ECO:0000256" key="8">
    <source>
        <dbReference type="ARBA" id="ARBA00023239"/>
    </source>
</evidence>
<comment type="cofactor">
    <cofactor evidence="1">
        <name>NAD(+)</name>
        <dbReference type="ChEBI" id="CHEBI:57540"/>
    </cofactor>
</comment>
<dbReference type="GO" id="GO:0009073">
    <property type="term" value="P:aromatic amino acid family biosynthetic process"/>
    <property type="evidence" value="ECO:0007669"/>
    <property type="project" value="InterPro"/>
</dbReference>
<feature type="domain" description="3-dehydroquinate synthase C-terminal" evidence="11">
    <location>
        <begin position="176"/>
        <end position="317"/>
    </location>
</feature>
<evidence type="ECO:0000256" key="2">
    <source>
        <dbReference type="ARBA" id="ARBA00001941"/>
    </source>
</evidence>
<keyword evidence="8" id="KW-0456">Lyase</keyword>
<gene>
    <name evidence="12" type="ORF">LCGC14_1175170</name>
</gene>
<evidence type="ECO:0000256" key="9">
    <source>
        <dbReference type="ARBA" id="ARBA00023285"/>
    </source>
</evidence>
<feature type="domain" description="3-dehydroquinate synthase N-terminal" evidence="10">
    <location>
        <begin position="62"/>
        <end position="174"/>
    </location>
</feature>
<evidence type="ECO:0000256" key="1">
    <source>
        <dbReference type="ARBA" id="ARBA00001911"/>
    </source>
</evidence>
<dbReference type="Gene3D" id="3.40.50.1970">
    <property type="match status" value="1"/>
</dbReference>
<dbReference type="PANTHER" id="PTHR43622:SF1">
    <property type="entry name" value="3-DEHYDROQUINATE SYNTHASE"/>
    <property type="match status" value="1"/>
</dbReference>
<dbReference type="Gene3D" id="1.20.1090.10">
    <property type="entry name" value="Dehydroquinate synthase-like - alpha domain"/>
    <property type="match status" value="1"/>
</dbReference>
<keyword evidence="5" id="KW-0547">Nucleotide-binding</keyword>
<dbReference type="InterPro" id="IPR016037">
    <property type="entry name" value="DHQ_synth_AroB"/>
</dbReference>